<evidence type="ECO:0000256" key="3">
    <source>
        <dbReference type="ARBA" id="ARBA00013080"/>
    </source>
</evidence>
<dbReference type="AlphaFoldDB" id="G9YEI5"/>
<evidence type="ECO:0000256" key="4">
    <source>
        <dbReference type="ARBA" id="ARBA00022490"/>
    </source>
</evidence>
<dbReference type="PANTHER" id="PTHR31689:SF0">
    <property type="entry name" value="DIAMINOPIMELATE EPIMERASE"/>
    <property type="match status" value="1"/>
</dbReference>
<gene>
    <name evidence="9" type="primary">dapF</name>
    <name evidence="11" type="ORF">HMPREF0080_00043</name>
</gene>
<dbReference type="FunFam" id="3.10.310.10:FF:000001">
    <property type="entry name" value="Diaminopimelate epimerase"/>
    <property type="match status" value="1"/>
</dbReference>
<feature type="binding site" evidence="9">
    <location>
        <begin position="212"/>
        <end position="213"/>
    </location>
    <ligand>
        <name>substrate</name>
    </ligand>
</feature>
<feature type="active site" description="Proton donor" evidence="9">
    <location>
        <position position="71"/>
    </location>
</feature>
<dbReference type="STRING" id="861450.HMPREF0080_00043"/>
<dbReference type="InterPro" id="IPR001653">
    <property type="entry name" value="DAP_epimerase_DapF"/>
</dbReference>
<comment type="catalytic activity">
    <reaction evidence="8 9">
        <text>(2S,6S)-2,6-diaminopimelate = meso-2,6-diaminopimelate</text>
        <dbReference type="Rhea" id="RHEA:15393"/>
        <dbReference type="ChEBI" id="CHEBI:57609"/>
        <dbReference type="ChEBI" id="CHEBI:57791"/>
        <dbReference type="EC" id="5.1.1.7"/>
    </reaction>
</comment>
<dbReference type="InterPro" id="IPR018510">
    <property type="entry name" value="DAP_epimerase_AS"/>
</dbReference>
<evidence type="ECO:0000256" key="10">
    <source>
        <dbReference type="PROSITE-ProRule" id="PRU10125"/>
    </source>
</evidence>
<keyword evidence="5 9" id="KW-0028">Amino-acid biosynthesis</keyword>
<protein>
    <recommendedName>
        <fullName evidence="3 9">Diaminopimelate epimerase</fullName>
        <shortName evidence="9">DAP epimerase</shortName>
        <ecNumber evidence="3 9">5.1.1.7</ecNumber>
    </recommendedName>
    <alternativeName>
        <fullName evidence="9">PLP-independent amino acid racemase</fullName>
    </alternativeName>
</protein>
<organism evidence="11 12">
    <name type="scientific">Anaeroglobus geminatus F0357</name>
    <dbReference type="NCBI Taxonomy" id="861450"/>
    <lineage>
        <taxon>Bacteria</taxon>
        <taxon>Bacillati</taxon>
        <taxon>Bacillota</taxon>
        <taxon>Negativicutes</taxon>
        <taxon>Veillonellales</taxon>
        <taxon>Veillonellaceae</taxon>
        <taxon>Anaeroglobus</taxon>
    </lineage>
</organism>
<dbReference type="Proteomes" id="UP000005481">
    <property type="component" value="Unassembled WGS sequence"/>
</dbReference>
<comment type="subcellular location">
    <subcellularLocation>
        <location evidence="9">Cytoplasm</location>
    </subcellularLocation>
</comment>
<evidence type="ECO:0000256" key="8">
    <source>
        <dbReference type="ARBA" id="ARBA00051712"/>
    </source>
</evidence>
<dbReference type="HAMAP" id="MF_00197">
    <property type="entry name" value="DAP_epimerase"/>
    <property type="match status" value="1"/>
</dbReference>
<feature type="binding site" evidence="9">
    <location>
        <begin position="72"/>
        <end position="73"/>
    </location>
    <ligand>
        <name>substrate</name>
    </ligand>
</feature>
<dbReference type="Gene3D" id="3.10.310.10">
    <property type="entry name" value="Diaminopimelate Epimerase, Chain A, domain 1"/>
    <property type="match status" value="2"/>
</dbReference>
<dbReference type="RefSeq" id="WP_006789021.1">
    <property type="nucleotide sequence ID" value="NZ_JH417560.1"/>
</dbReference>
<comment type="function">
    <text evidence="9">Catalyzes the stereoinversion of LL-2,6-diaminopimelate (L,L-DAP) to meso-diaminopimelate (meso-DAP), a precursor of L-lysine and an essential component of the bacterial peptidoglycan.</text>
</comment>
<proteinExistence type="inferred from homology"/>
<dbReference type="GO" id="GO:0005829">
    <property type="term" value="C:cytosol"/>
    <property type="evidence" value="ECO:0007669"/>
    <property type="project" value="TreeGrafter"/>
</dbReference>
<evidence type="ECO:0000256" key="6">
    <source>
        <dbReference type="ARBA" id="ARBA00023154"/>
    </source>
</evidence>
<accession>G9YEI5</accession>
<evidence type="ECO:0000256" key="5">
    <source>
        <dbReference type="ARBA" id="ARBA00022605"/>
    </source>
</evidence>
<comment type="similarity">
    <text evidence="2 9">Belongs to the diaminopimelate epimerase family.</text>
</comment>
<dbReference type="OrthoDB" id="9805408at2"/>
<name>G9YEI5_9FIRM</name>
<dbReference type="EMBL" id="AGCJ01000001">
    <property type="protein sequence ID" value="EHM44079.1"/>
    <property type="molecule type" value="Genomic_DNA"/>
</dbReference>
<dbReference type="Pfam" id="PF01678">
    <property type="entry name" value="DAP_epimerase"/>
    <property type="match status" value="2"/>
</dbReference>
<dbReference type="GO" id="GO:0009089">
    <property type="term" value="P:lysine biosynthetic process via diaminopimelate"/>
    <property type="evidence" value="ECO:0007669"/>
    <property type="project" value="UniProtKB-UniRule"/>
</dbReference>
<comment type="pathway">
    <text evidence="1 9">Amino-acid biosynthesis; L-lysine biosynthesis via DAP pathway; DL-2,6-diaminopimelate from LL-2,6-diaminopimelate: step 1/1.</text>
</comment>
<dbReference type="EC" id="5.1.1.7" evidence="3 9"/>
<dbReference type="HOGENOM" id="CLU_053306_3_0_9"/>
<evidence type="ECO:0000256" key="2">
    <source>
        <dbReference type="ARBA" id="ARBA00010219"/>
    </source>
</evidence>
<dbReference type="PANTHER" id="PTHR31689">
    <property type="entry name" value="DIAMINOPIMELATE EPIMERASE, CHLOROPLASTIC"/>
    <property type="match status" value="1"/>
</dbReference>
<dbReference type="SUPFAM" id="SSF54506">
    <property type="entry name" value="Diaminopimelate epimerase-like"/>
    <property type="match status" value="2"/>
</dbReference>
<evidence type="ECO:0000256" key="9">
    <source>
        <dbReference type="HAMAP-Rule" id="MF_00197"/>
    </source>
</evidence>
<feature type="binding site" evidence="9">
    <location>
        <position position="62"/>
    </location>
    <ligand>
        <name>substrate</name>
    </ligand>
</feature>
<evidence type="ECO:0000313" key="12">
    <source>
        <dbReference type="Proteomes" id="UP000005481"/>
    </source>
</evidence>
<sequence length="280" mass="30365">MKFVKMHGLGNDFVFIENKDGRDKNFSELARCMCKRHTGIGADGLIIIAGSDAADVRMRIINADGSEAEMCGNGIRCFAKYVYDSKIITKTEFSVETLAGIMKPKIIVDKNGDAGLVTINMGKPFTDRGSIPMAGSAGPVLNEEITVGGEPWKITSLFLGVPHTVTYVNDVEAVDINKWGPLFKTHEVFPKNTNVNFTELIDDKTIKVRTWERGAGATLACGTGSCSAAVSSFLNGYTGRNVDVQLYLGSLHVEYNEDDGNVYMTGPAAVSFTGEWPDEV</sequence>
<comment type="caution">
    <text evidence="11">The sequence shown here is derived from an EMBL/GenBank/DDBJ whole genome shotgun (WGS) entry which is preliminary data.</text>
</comment>
<comment type="subunit">
    <text evidence="9">Homodimer.</text>
</comment>
<feature type="binding site" evidence="9">
    <location>
        <position position="11"/>
    </location>
    <ligand>
        <name>substrate</name>
    </ligand>
</feature>
<reference evidence="11 12" key="1">
    <citation type="submission" date="2011-08" db="EMBL/GenBank/DDBJ databases">
        <authorList>
            <person name="Weinstock G."/>
            <person name="Sodergren E."/>
            <person name="Clifton S."/>
            <person name="Fulton L."/>
            <person name="Fulton B."/>
            <person name="Courtney L."/>
            <person name="Fronick C."/>
            <person name="Harrison M."/>
            <person name="Strong C."/>
            <person name="Farmer C."/>
            <person name="Delahaunty K."/>
            <person name="Markovic C."/>
            <person name="Hall O."/>
            <person name="Minx P."/>
            <person name="Tomlinson C."/>
            <person name="Mitreva M."/>
            <person name="Hou S."/>
            <person name="Chen J."/>
            <person name="Wollam A."/>
            <person name="Pepin K.H."/>
            <person name="Johnson M."/>
            <person name="Bhonagiri V."/>
            <person name="Zhang X."/>
            <person name="Suruliraj S."/>
            <person name="Warren W."/>
            <person name="Chinwalla A."/>
            <person name="Mardis E.R."/>
            <person name="Wilson R.K."/>
        </authorList>
    </citation>
    <scope>NUCLEOTIDE SEQUENCE [LARGE SCALE GENOMIC DNA]</scope>
    <source>
        <strain evidence="11 12">F0357</strain>
    </source>
</reference>
<dbReference type="NCBIfam" id="TIGR00652">
    <property type="entry name" value="DapF"/>
    <property type="match status" value="1"/>
</dbReference>
<dbReference type="PATRIC" id="fig|861450.3.peg.43"/>
<keyword evidence="6 9" id="KW-0457">Lysine biosynthesis</keyword>
<dbReference type="UniPathway" id="UPA00034">
    <property type="reaction ID" value="UER00025"/>
</dbReference>
<evidence type="ECO:0000256" key="1">
    <source>
        <dbReference type="ARBA" id="ARBA00005196"/>
    </source>
</evidence>
<feature type="binding site" evidence="9">
    <location>
        <begin position="222"/>
        <end position="223"/>
    </location>
    <ligand>
        <name>substrate</name>
    </ligand>
</feature>
<feature type="site" description="Could be important to modulate the pK values of the two catalytic cysteine residues" evidence="9">
    <location>
        <position position="212"/>
    </location>
</feature>
<dbReference type="eggNOG" id="COG0253">
    <property type="taxonomic scope" value="Bacteria"/>
</dbReference>
<comment type="caution">
    <text evidence="9">Lacks conserved residue(s) required for the propagation of feature annotation.</text>
</comment>
<evidence type="ECO:0000313" key="11">
    <source>
        <dbReference type="EMBL" id="EHM44079.1"/>
    </source>
</evidence>
<keyword evidence="12" id="KW-1185">Reference proteome</keyword>
<dbReference type="PROSITE" id="PS01326">
    <property type="entry name" value="DAP_EPIMERASE"/>
    <property type="match status" value="1"/>
</dbReference>
<evidence type="ECO:0000256" key="7">
    <source>
        <dbReference type="ARBA" id="ARBA00023235"/>
    </source>
</evidence>
<keyword evidence="4 9" id="KW-0963">Cytoplasm</keyword>
<feature type="site" description="Could be important to modulate the pK values of the two catalytic cysteine residues" evidence="9">
    <location>
        <position position="163"/>
    </location>
</feature>
<feature type="binding site" evidence="9">
    <location>
        <position position="194"/>
    </location>
    <ligand>
        <name>substrate</name>
    </ligand>
</feature>
<dbReference type="GO" id="GO:0008837">
    <property type="term" value="F:diaminopimelate epimerase activity"/>
    <property type="evidence" value="ECO:0007669"/>
    <property type="project" value="UniProtKB-UniRule"/>
</dbReference>
<feature type="active site" description="Proton acceptor" evidence="9">
    <location>
        <position position="221"/>
    </location>
</feature>
<feature type="active site" evidence="10">
    <location>
        <position position="71"/>
    </location>
</feature>
<keyword evidence="7 9" id="KW-0413">Isomerase</keyword>